<dbReference type="InterPro" id="IPR036291">
    <property type="entry name" value="NAD(P)-bd_dom_sf"/>
</dbReference>
<dbReference type="PROSITE" id="PS00061">
    <property type="entry name" value="ADH_SHORT"/>
    <property type="match status" value="1"/>
</dbReference>
<dbReference type="PRINTS" id="PR00081">
    <property type="entry name" value="GDHRDH"/>
</dbReference>
<keyword evidence="3" id="KW-0560">Oxidoreductase</keyword>
<dbReference type="FunFam" id="3.40.50.720:FF:000084">
    <property type="entry name" value="Short-chain dehydrogenase reductase"/>
    <property type="match status" value="2"/>
</dbReference>
<dbReference type="GO" id="GO:0050664">
    <property type="term" value="F:oxidoreductase activity, acting on NAD(P)H, oxygen as acceptor"/>
    <property type="evidence" value="ECO:0007669"/>
    <property type="project" value="TreeGrafter"/>
</dbReference>
<dbReference type="GO" id="GO:0016616">
    <property type="term" value="F:oxidoreductase activity, acting on the CH-OH group of donors, NAD or NADP as acceptor"/>
    <property type="evidence" value="ECO:0007669"/>
    <property type="project" value="UniProtKB-ARBA"/>
</dbReference>
<evidence type="ECO:0000313" key="5">
    <source>
        <dbReference type="EMBL" id="CAK4031201.1"/>
    </source>
</evidence>
<keyword evidence="6" id="KW-1185">Reference proteome</keyword>
<evidence type="ECO:0000256" key="3">
    <source>
        <dbReference type="ARBA" id="ARBA00023002"/>
    </source>
</evidence>
<proteinExistence type="inferred from homology"/>
<evidence type="ECO:0000256" key="4">
    <source>
        <dbReference type="SAM" id="MobiDB-lite"/>
    </source>
</evidence>
<name>A0AAI8Z2C2_9PEZI</name>
<organism evidence="5 6">
    <name type="scientific">Lecanosticta acicola</name>
    <dbReference type="NCBI Taxonomy" id="111012"/>
    <lineage>
        <taxon>Eukaryota</taxon>
        <taxon>Fungi</taxon>
        <taxon>Dikarya</taxon>
        <taxon>Ascomycota</taxon>
        <taxon>Pezizomycotina</taxon>
        <taxon>Dothideomycetes</taxon>
        <taxon>Dothideomycetidae</taxon>
        <taxon>Mycosphaerellales</taxon>
        <taxon>Mycosphaerellaceae</taxon>
        <taxon>Lecanosticta</taxon>
    </lineage>
</organism>
<dbReference type="PANTHER" id="PTHR43008:SF4">
    <property type="entry name" value="CHAIN DEHYDROGENASE, PUTATIVE (AFU_ORTHOLOGUE AFUA_4G08710)-RELATED"/>
    <property type="match status" value="1"/>
</dbReference>
<evidence type="ECO:0000313" key="6">
    <source>
        <dbReference type="Proteomes" id="UP001296104"/>
    </source>
</evidence>
<dbReference type="EMBL" id="CAVMBE010000045">
    <property type="protein sequence ID" value="CAK4031201.1"/>
    <property type="molecule type" value="Genomic_DNA"/>
</dbReference>
<sequence>MVQAVPLENENGGTAMASGTSMDAQHHEVTPNLSTLPPPDFNWQISLQDKVIAITGANRGIGLGIAEVCLANQARAVYSLDLMDPSEDFEALSKRNPGRFKYKQMDVTEEASVQAAVDAIVAAEGALHGMVCNAGMTKHQPALDFSLEQVRQLFELNVFGVWNCATAAARTFIARGIKGSIVCTASMTSYRPNRAAPSAPYGGTKAAVRNMTHTLAMEWAKHGIRINSISPGFVRTAMTYYVERAPDWDLKMQYYGGMPRLALPQELGGAYVYLLSDQASYTTGIDIPIAEKTHNVLPLLLPHIPPQETPPPPQKQITLSRKIIAITGANRGIGLGIADCCLSNAAEAVYSIDISASPPGEEFEALAKKYPGRLHAIRADVTREAEVTEAVEKILREAGGLHGMVVNAGRTRHKAALEFTEEEIEGLWRVNLFGSFYCARVAARAFIKQDVKGSIVFTASMASYRPNKRVPSAPYGASKAGVRNMTHTLSMEWAKYGIRVNSVSPGLVKTAMTYWVEQQPDWEQQLKYYGGIPRLAEVEELGGAYVYLLSDAASYTTSIDIPVNGVIGSKLRSSKPGKCELTASSLLSQSHGQILVE</sequence>
<dbReference type="Proteomes" id="UP001296104">
    <property type="component" value="Unassembled WGS sequence"/>
</dbReference>
<dbReference type="AlphaFoldDB" id="A0AAI8Z2C2"/>
<comment type="caution">
    <text evidence="5">The sequence shown here is derived from an EMBL/GenBank/DDBJ whole genome shotgun (WGS) entry which is preliminary data.</text>
</comment>
<dbReference type="InterPro" id="IPR002347">
    <property type="entry name" value="SDR_fam"/>
</dbReference>
<keyword evidence="2" id="KW-0521">NADP</keyword>
<accession>A0AAI8Z2C2</accession>
<dbReference type="Pfam" id="PF13561">
    <property type="entry name" value="adh_short_C2"/>
    <property type="match status" value="2"/>
</dbReference>
<gene>
    <name evidence="5" type="ORF">LECACI_7A006359</name>
</gene>
<comment type="similarity">
    <text evidence="1">Belongs to the short-chain dehydrogenases/reductases (SDR) family.</text>
</comment>
<feature type="region of interest" description="Disordered" evidence="4">
    <location>
        <begin position="1"/>
        <end position="25"/>
    </location>
</feature>
<protein>
    <submittedName>
        <fullName evidence="5">NADP-dependent mannitol dehydrogenase</fullName>
    </submittedName>
</protein>
<evidence type="ECO:0000256" key="1">
    <source>
        <dbReference type="ARBA" id="ARBA00006484"/>
    </source>
</evidence>
<dbReference type="SUPFAM" id="SSF51735">
    <property type="entry name" value="NAD(P)-binding Rossmann-fold domains"/>
    <property type="match status" value="2"/>
</dbReference>
<evidence type="ECO:0000256" key="2">
    <source>
        <dbReference type="ARBA" id="ARBA00022857"/>
    </source>
</evidence>
<dbReference type="InterPro" id="IPR020904">
    <property type="entry name" value="Sc_DH/Rdtase_CS"/>
</dbReference>
<reference evidence="5" key="1">
    <citation type="submission" date="2023-11" db="EMBL/GenBank/DDBJ databases">
        <authorList>
            <person name="Alioto T."/>
            <person name="Alioto T."/>
            <person name="Gomez Garrido J."/>
        </authorList>
    </citation>
    <scope>NUCLEOTIDE SEQUENCE</scope>
</reference>
<dbReference type="PANTHER" id="PTHR43008">
    <property type="entry name" value="BENZIL REDUCTASE"/>
    <property type="match status" value="1"/>
</dbReference>
<dbReference type="Gene3D" id="3.40.50.720">
    <property type="entry name" value="NAD(P)-binding Rossmann-like Domain"/>
    <property type="match status" value="2"/>
</dbReference>